<reference evidence="2" key="1">
    <citation type="submission" date="2019-05" db="EMBL/GenBank/DDBJ databases">
        <title>The de novo reference genome and transcriptome assemblies of the wild tomato species Solanum chilense.</title>
        <authorList>
            <person name="Stam R."/>
            <person name="Nosenko T."/>
            <person name="Hoerger A.C."/>
            <person name="Stephan W."/>
            <person name="Seidel M.A."/>
            <person name="Kuhn J.M.M."/>
            <person name="Haberer G."/>
            <person name="Tellier A."/>
        </authorList>
    </citation>
    <scope>NUCLEOTIDE SEQUENCE</scope>
    <source>
        <tissue evidence="2">Mature leaves</tissue>
    </source>
</reference>
<evidence type="ECO:0000313" key="2">
    <source>
        <dbReference type="EMBL" id="TMW82944.1"/>
    </source>
</evidence>
<accession>A0A6N2AN51</accession>
<comment type="caution">
    <text evidence="2">The sequence shown here is derived from an EMBL/GenBank/DDBJ whole genome shotgun (WGS) entry which is preliminary data.</text>
</comment>
<proteinExistence type="predicted"/>
<sequence length="146" mass="16523">MTDFFICCDVLMYNNLVLQYVSTIESREGFLVDWWDSFYSMYNSIQAKNAKDPYAEVAQTMDNVVRQVPFVVPSSSPQRVPFISGFSHQIEKIPNMSQQREARNGEENVVRTMNVEPIVTTLGKAMLPVQDPSKKGSSTSGMQQTP</sequence>
<gene>
    <name evidence="2" type="ORF">EJD97_003708</name>
</gene>
<feature type="compositionally biased region" description="Polar residues" evidence="1">
    <location>
        <begin position="135"/>
        <end position="146"/>
    </location>
</feature>
<organism evidence="2">
    <name type="scientific">Solanum chilense</name>
    <name type="common">Tomato</name>
    <name type="synonym">Lycopersicon chilense</name>
    <dbReference type="NCBI Taxonomy" id="4083"/>
    <lineage>
        <taxon>Eukaryota</taxon>
        <taxon>Viridiplantae</taxon>
        <taxon>Streptophyta</taxon>
        <taxon>Embryophyta</taxon>
        <taxon>Tracheophyta</taxon>
        <taxon>Spermatophyta</taxon>
        <taxon>Magnoliopsida</taxon>
        <taxon>eudicotyledons</taxon>
        <taxon>Gunneridae</taxon>
        <taxon>Pentapetalae</taxon>
        <taxon>asterids</taxon>
        <taxon>lamiids</taxon>
        <taxon>Solanales</taxon>
        <taxon>Solanaceae</taxon>
        <taxon>Solanoideae</taxon>
        <taxon>Solaneae</taxon>
        <taxon>Solanum</taxon>
        <taxon>Solanum subgen. Lycopersicon</taxon>
    </lineage>
</organism>
<evidence type="ECO:0000256" key="1">
    <source>
        <dbReference type="SAM" id="MobiDB-lite"/>
    </source>
</evidence>
<protein>
    <submittedName>
        <fullName evidence="2">Uncharacterized protein</fullName>
    </submittedName>
</protein>
<feature type="region of interest" description="Disordered" evidence="1">
    <location>
        <begin position="127"/>
        <end position="146"/>
    </location>
</feature>
<name>A0A6N2AN51_SOLCI</name>
<dbReference type="AlphaFoldDB" id="A0A6N2AN51"/>
<dbReference type="EMBL" id="RXGB01015091">
    <property type="protein sequence ID" value="TMW82944.1"/>
    <property type="molecule type" value="Genomic_DNA"/>
</dbReference>